<comment type="caution">
    <text evidence="1">The sequence shown here is derived from an EMBL/GenBank/DDBJ whole genome shotgun (WGS) entry which is preliminary data.</text>
</comment>
<reference evidence="1 2" key="1">
    <citation type="journal article" date="2018" name="Front. Plant Sci.">
        <title>Red Clover (Trifolium pratense) and Zigzag Clover (T. medium) - A Picture of Genomic Similarities and Differences.</title>
        <authorList>
            <person name="Dluhosova J."/>
            <person name="Istvanek J."/>
            <person name="Nedelnik J."/>
            <person name="Repkova J."/>
        </authorList>
    </citation>
    <scope>NUCLEOTIDE SEQUENCE [LARGE SCALE GENOMIC DNA]</scope>
    <source>
        <strain evidence="2">cv. 10/8</strain>
        <tissue evidence="1">Leaf</tissue>
    </source>
</reference>
<name>A0A392NV31_9FABA</name>
<organism evidence="1 2">
    <name type="scientific">Trifolium medium</name>
    <dbReference type="NCBI Taxonomy" id="97028"/>
    <lineage>
        <taxon>Eukaryota</taxon>
        <taxon>Viridiplantae</taxon>
        <taxon>Streptophyta</taxon>
        <taxon>Embryophyta</taxon>
        <taxon>Tracheophyta</taxon>
        <taxon>Spermatophyta</taxon>
        <taxon>Magnoliopsida</taxon>
        <taxon>eudicotyledons</taxon>
        <taxon>Gunneridae</taxon>
        <taxon>Pentapetalae</taxon>
        <taxon>rosids</taxon>
        <taxon>fabids</taxon>
        <taxon>Fabales</taxon>
        <taxon>Fabaceae</taxon>
        <taxon>Papilionoideae</taxon>
        <taxon>50 kb inversion clade</taxon>
        <taxon>NPAAA clade</taxon>
        <taxon>Hologalegina</taxon>
        <taxon>IRL clade</taxon>
        <taxon>Trifolieae</taxon>
        <taxon>Trifolium</taxon>
    </lineage>
</organism>
<proteinExistence type="predicted"/>
<feature type="non-terminal residue" evidence="1">
    <location>
        <position position="101"/>
    </location>
</feature>
<dbReference type="Proteomes" id="UP000265520">
    <property type="component" value="Unassembled WGS sequence"/>
</dbReference>
<accession>A0A392NV31</accession>
<sequence>MSEKKLARKILRSLPKRFDMKVTAIEESQGLSTMKVGELIGSLQTFEMALNDRPKKKHKNIAFVYEESPSEDDLLEAIALISKKFNKSLNKLQARWTNVSD</sequence>
<dbReference type="AlphaFoldDB" id="A0A392NV31"/>
<protein>
    <submittedName>
        <fullName evidence="1">Gag-pol polyprotein</fullName>
    </submittedName>
</protein>
<keyword evidence="2" id="KW-1185">Reference proteome</keyword>
<dbReference type="EMBL" id="LXQA010051102">
    <property type="protein sequence ID" value="MCI03070.1"/>
    <property type="molecule type" value="Genomic_DNA"/>
</dbReference>
<evidence type="ECO:0000313" key="2">
    <source>
        <dbReference type="Proteomes" id="UP000265520"/>
    </source>
</evidence>
<evidence type="ECO:0000313" key="1">
    <source>
        <dbReference type="EMBL" id="MCI03070.1"/>
    </source>
</evidence>